<evidence type="ECO:0000256" key="11">
    <source>
        <dbReference type="PROSITE-ProRule" id="PRU01360"/>
    </source>
</evidence>
<evidence type="ECO:0000259" key="14">
    <source>
        <dbReference type="Pfam" id="PF00593"/>
    </source>
</evidence>
<keyword evidence="16" id="KW-0675">Receptor</keyword>
<name>A0A6H2DJD2_9SPHN</name>
<evidence type="ECO:0000259" key="15">
    <source>
        <dbReference type="Pfam" id="PF07715"/>
    </source>
</evidence>
<dbReference type="Proteomes" id="UP000501600">
    <property type="component" value="Chromosome"/>
</dbReference>
<proteinExistence type="inferred from homology"/>
<keyword evidence="3 11" id="KW-1134">Transmembrane beta strand</keyword>
<evidence type="ECO:0000256" key="10">
    <source>
        <dbReference type="ARBA" id="ARBA00023237"/>
    </source>
</evidence>
<dbReference type="EMBL" id="CP051217">
    <property type="protein sequence ID" value="QJB68789.1"/>
    <property type="molecule type" value="Genomic_DNA"/>
</dbReference>
<comment type="similarity">
    <text evidence="11 12">Belongs to the TonB-dependent receptor family.</text>
</comment>
<evidence type="ECO:0000313" key="16">
    <source>
        <dbReference type="EMBL" id="QJB68789.1"/>
    </source>
</evidence>
<keyword evidence="2 11" id="KW-0813">Transport</keyword>
<dbReference type="InterPro" id="IPR036942">
    <property type="entry name" value="Beta-barrel_TonB_sf"/>
</dbReference>
<organism evidence="16 17">
    <name type="scientific">Parasphingorhabdus halotolerans</name>
    <dbReference type="NCBI Taxonomy" id="2725558"/>
    <lineage>
        <taxon>Bacteria</taxon>
        <taxon>Pseudomonadati</taxon>
        <taxon>Pseudomonadota</taxon>
        <taxon>Alphaproteobacteria</taxon>
        <taxon>Sphingomonadales</taxon>
        <taxon>Sphingomonadaceae</taxon>
        <taxon>Parasphingorhabdus</taxon>
    </lineage>
</organism>
<dbReference type="Gene3D" id="2.40.170.20">
    <property type="entry name" value="TonB-dependent receptor, beta-barrel domain"/>
    <property type="match status" value="2"/>
</dbReference>
<protein>
    <submittedName>
        <fullName evidence="16">TonB-dependent receptor</fullName>
    </submittedName>
</protein>
<feature type="signal peptide" evidence="13">
    <location>
        <begin position="1"/>
        <end position="27"/>
    </location>
</feature>
<keyword evidence="10 11" id="KW-0998">Cell outer membrane</keyword>
<dbReference type="SUPFAM" id="SSF56935">
    <property type="entry name" value="Porins"/>
    <property type="match status" value="1"/>
</dbReference>
<dbReference type="RefSeq" id="WP_168818631.1">
    <property type="nucleotide sequence ID" value="NZ_CP051217.1"/>
</dbReference>
<sequence>MSLGQKSRFLAAITATSVLALSTPVFAQNSQAAEDRVTGNSIIVVTAQKKSQNLQDVPISITAFDAEALQAERLEGVADIGRLTPGLYVTPNPADPTGVRINIRGIGTFDPQVGQDSRIAVYVDGVYLGKSQGLAFDSPDLERVEILKGPQGTLYGRNSVAGAVNLISAVPEPGEWSGKLTAEYGRFNHKKFSGVVNAPIGENGAIRLSGMIKDQDGWVKNDGPGTDFGGSTSYGFRAAMGVDLTPTFNVVAAFDYNKVKTEPLFYQSIPGFANPGSLFAASVATAAGRQNRVTTSFTNEKGDLDNLGASITANWEVADDHNLKFIASYRETESSRFVDLIPTANPAIINGILNSDIIPNPPAPGGIPGVQSINNLIAGSALAFQLAGRPIRADFANPFVGPGSAKNGLFLSPPGGSPALSDHEQYSFELTYNGEVMDGALEYTLGAFYFGEKTGTPIGFPGNRNDANSYLFILAGLSPALGSPIITSALTAGGLAPTLNNPNVPQATKNFLIQTQLLPSVNTLTAIYGGARQSAANELRISTDAFALYGEATWHVSDRLRLTGGLRFSDESKDGFGQAVSPFFLDNVDLLGNVIQPNISTFHYNTINPSAIIEFDIHPDIMYYASFKQSFRSGGFNQGAVGLRLPQQTFGPDFNFGREKINAYEFGMKADIFDNRVRINAAGFYYDFKDQQTTVSLNPIVATSRAVVNANEKIWGAEVDILVSVTDELSLSGSYSYINGNAGDVVNPITGVAQVRTELQGTPKNSFRVGASYDGQISDKVGIFANISYSYKDDVLAIPENQLRLSNQNLVSGRIGIDHEMDNGNKFTFSVWGENIFDDKYQIDSLPFETFAFRTQVFGQPATYGVTAGIEF</sequence>
<evidence type="ECO:0000256" key="5">
    <source>
        <dbReference type="ARBA" id="ARBA00022692"/>
    </source>
</evidence>
<feature type="chain" id="PRO_5026068109" evidence="13">
    <location>
        <begin position="28"/>
        <end position="872"/>
    </location>
</feature>
<evidence type="ECO:0000256" key="12">
    <source>
        <dbReference type="RuleBase" id="RU003357"/>
    </source>
</evidence>
<keyword evidence="4" id="KW-0410">Iron transport</keyword>
<dbReference type="AlphaFoldDB" id="A0A6H2DJD2"/>
<dbReference type="KEGG" id="phao:HF685_05425"/>
<gene>
    <name evidence="16" type="ORF">HF685_05425</name>
</gene>
<keyword evidence="8 12" id="KW-0798">TonB box</keyword>
<comment type="subcellular location">
    <subcellularLocation>
        <location evidence="1 11">Cell outer membrane</location>
        <topology evidence="1 11">Multi-pass membrane protein</topology>
    </subcellularLocation>
</comment>
<feature type="domain" description="TonB-dependent receptor-like beta-barrel" evidence="14">
    <location>
        <begin position="405"/>
        <end position="836"/>
    </location>
</feature>
<keyword evidence="9 11" id="KW-0472">Membrane</keyword>
<keyword evidence="5 11" id="KW-0812">Transmembrane</keyword>
<dbReference type="InterPro" id="IPR000531">
    <property type="entry name" value="Beta-barrel_TonB"/>
</dbReference>
<dbReference type="Pfam" id="PF00593">
    <property type="entry name" value="TonB_dep_Rec_b-barrel"/>
    <property type="match status" value="1"/>
</dbReference>
<keyword evidence="7" id="KW-0406">Ion transport</keyword>
<evidence type="ECO:0000256" key="4">
    <source>
        <dbReference type="ARBA" id="ARBA00022496"/>
    </source>
</evidence>
<accession>A0A6H2DJD2</accession>
<dbReference type="GO" id="GO:0009279">
    <property type="term" value="C:cell outer membrane"/>
    <property type="evidence" value="ECO:0007669"/>
    <property type="project" value="UniProtKB-SubCell"/>
</dbReference>
<evidence type="ECO:0000256" key="8">
    <source>
        <dbReference type="ARBA" id="ARBA00023077"/>
    </source>
</evidence>
<dbReference type="PANTHER" id="PTHR32552">
    <property type="entry name" value="FERRICHROME IRON RECEPTOR-RELATED"/>
    <property type="match status" value="1"/>
</dbReference>
<reference evidence="16 17" key="1">
    <citation type="submission" date="2020-04" db="EMBL/GenBank/DDBJ databases">
        <title>Genome sequence for Sphingorhabdus sp. strain M1.</title>
        <authorList>
            <person name="Park S.-J."/>
        </authorList>
    </citation>
    <scope>NUCLEOTIDE SEQUENCE [LARGE SCALE GENOMIC DNA]</scope>
    <source>
        <strain evidence="16 17">JK6</strain>
    </source>
</reference>
<evidence type="ECO:0000256" key="1">
    <source>
        <dbReference type="ARBA" id="ARBA00004571"/>
    </source>
</evidence>
<evidence type="ECO:0000313" key="17">
    <source>
        <dbReference type="Proteomes" id="UP000501600"/>
    </source>
</evidence>
<keyword evidence="17" id="KW-1185">Reference proteome</keyword>
<keyword evidence="13" id="KW-0732">Signal</keyword>
<evidence type="ECO:0000256" key="6">
    <source>
        <dbReference type="ARBA" id="ARBA00023004"/>
    </source>
</evidence>
<dbReference type="Pfam" id="PF07715">
    <property type="entry name" value="Plug"/>
    <property type="match status" value="1"/>
</dbReference>
<dbReference type="PROSITE" id="PS52016">
    <property type="entry name" value="TONB_DEPENDENT_REC_3"/>
    <property type="match status" value="1"/>
</dbReference>
<dbReference type="PANTHER" id="PTHR32552:SF81">
    <property type="entry name" value="TONB-DEPENDENT OUTER MEMBRANE RECEPTOR"/>
    <property type="match status" value="1"/>
</dbReference>
<dbReference type="InterPro" id="IPR039426">
    <property type="entry name" value="TonB-dep_rcpt-like"/>
</dbReference>
<evidence type="ECO:0000256" key="13">
    <source>
        <dbReference type="SAM" id="SignalP"/>
    </source>
</evidence>
<feature type="domain" description="TonB-dependent receptor plug" evidence="15">
    <location>
        <begin position="54"/>
        <end position="163"/>
    </location>
</feature>
<evidence type="ECO:0000256" key="9">
    <source>
        <dbReference type="ARBA" id="ARBA00023136"/>
    </source>
</evidence>
<dbReference type="GO" id="GO:0006826">
    <property type="term" value="P:iron ion transport"/>
    <property type="evidence" value="ECO:0007669"/>
    <property type="project" value="UniProtKB-KW"/>
</dbReference>
<keyword evidence="6" id="KW-0408">Iron</keyword>
<evidence type="ECO:0000256" key="7">
    <source>
        <dbReference type="ARBA" id="ARBA00023065"/>
    </source>
</evidence>
<evidence type="ECO:0000256" key="2">
    <source>
        <dbReference type="ARBA" id="ARBA00022448"/>
    </source>
</evidence>
<dbReference type="InterPro" id="IPR012910">
    <property type="entry name" value="Plug_dom"/>
</dbReference>
<evidence type="ECO:0000256" key="3">
    <source>
        <dbReference type="ARBA" id="ARBA00022452"/>
    </source>
</evidence>